<dbReference type="EMBL" id="QGGB01000006">
    <property type="protein sequence ID" value="PWN06692.1"/>
    <property type="molecule type" value="Genomic_DNA"/>
</dbReference>
<feature type="domain" description="ASPIC/UnbV" evidence="3">
    <location>
        <begin position="540"/>
        <end position="603"/>
    </location>
</feature>
<dbReference type="Pfam" id="PF13517">
    <property type="entry name" value="FG-GAP_3"/>
    <property type="match status" value="5"/>
</dbReference>
<dbReference type="Pfam" id="PF07593">
    <property type="entry name" value="UnbV_ASPIC"/>
    <property type="match status" value="1"/>
</dbReference>
<reference evidence="4 5" key="1">
    <citation type="submission" date="2018-05" db="EMBL/GenBank/DDBJ databases">
        <title>Rhodohalobacter halophilus gen. nov., sp. nov., a moderately halophilic member of the family Balneolaceae.</title>
        <authorList>
            <person name="Liu Z.-W."/>
        </authorList>
    </citation>
    <scope>NUCLEOTIDE SEQUENCE [LARGE SCALE GENOMIC DNA]</scope>
    <source>
        <strain evidence="4 5">8A47</strain>
    </source>
</reference>
<dbReference type="InterPro" id="IPR027039">
    <property type="entry name" value="Crtac1"/>
</dbReference>
<name>A0A316TVY2_9BACT</name>
<dbReference type="PROSITE" id="PS51257">
    <property type="entry name" value="PROKAR_LIPOPROTEIN"/>
    <property type="match status" value="1"/>
</dbReference>
<dbReference type="PANTHER" id="PTHR16026:SF0">
    <property type="entry name" value="CARTILAGE ACIDIC PROTEIN 1"/>
    <property type="match status" value="1"/>
</dbReference>
<dbReference type="Gene3D" id="2.130.10.130">
    <property type="entry name" value="Integrin alpha, N-terminal"/>
    <property type="match status" value="4"/>
</dbReference>
<evidence type="ECO:0000256" key="2">
    <source>
        <dbReference type="SAM" id="SignalP"/>
    </source>
</evidence>
<dbReference type="InterPro" id="IPR011519">
    <property type="entry name" value="UnbV_ASPIC"/>
</dbReference>
<evidence type="ECO:0000259" key="3">
    <source>
        <dbReference type="Pfam" id="PF07593"/>
    </source>
</evidence>
<keyword evidence="1 2" id="KW-0732">Signal</keyword>
<dbReference type="InterPro" id="IPR013517">
    <property type="entry name" value="FG-GAP"/>
</dbReference>
<dbReference type="AlphaFoldDB" id="A0A316TVY2"/>
<keyword evidence="5" id="KW-1185">Reference proteome</keyword>
<evidence type="ECO:0000256" key="1">
    <source>
        <dbReference type="ARBA" id="ARBA00022729"/>
    </source>
</evidence>
<evidence type="ECO:0000313" key="4">
    <source>
        <dbReference type="EMBL" id="PWN06692.1"/>
    </source>
</evidence>
<dbReference type="PANTHER" id="PTHR16026">
    <property type="entry name" value="CARTILAGE ACIDIC PROTEIN 1"/>
    <property type="match status" value="1"/>
</dbReference>
<comment type="caution">
    <text evidence="4">The sequence shown here is derived from an EMBL/GenBank/DDBJ whole genome shotgun (WGS) entry which is preliminary data.</text>
</comment>
<feature type="signal peptide" evidence="2">
    <location>
        <begin position="1"/>
        <end position="22"/>
    </location>
</feature>
<dbReference type="InterPro" id="IPR028994">
    <property type="entry name" value="Integrin_alpha_N"/>
</dbReference>
<dbReference type="Proteomes" id="UP000245533">
    <property type="component" value="Unassembled WGS sequence"/>
</dbReference>
<sequence>MKLYLPLLLLLLFSLFTGSCSSDEQDTVTNSLFTELNPDRTGVDFENLLFPTEEFNMYIFRNFYNGGGVAVGDVTGNGLPDIFLTGNMVSNRLYVNRGDLSFTDVTDIAGLNSEGSWSTGASMADVNGDGLLDIYVTLSGEPGGDNRHNRLYINNGDTSTVKDGSGLSFTELSSEYGLTDENLSTHGLFFDYDLDGDLDLYLVANSFHNLGSFQGVRGDQRRVPDPQGASKLYRNDGESFTDVTDEAGIYSSIIGFGLSASAGDLNRDGFPDLYVANDFFERDYLYINNGDGTFTESLPDYIRSLSFSSMGSDIADVNNDGWPDIYVTDMLPEDEARLKSKMTLEAWDEYQSNVERGFHHKFTRNTLQINNGKGRGFSETGRLSGVHATDWSWATLIADFDNSGYSDIFVANGIYKDLLDQDYIEQVANPRVIGEMIRSGEENVIMNLMDAMSSTPVPNKVFRNKNGIEFEDQTREWGLDTPGFSTGAAWADLDDDGALDLIVNNVNGAAQIYRNRGSELKPNNGWLSITLRGDSGNTHGIGAQVQVWAGERYWFREHFLQRGFQSSVEPGIYVGLGESEMIDSLMVTWPDGRVHALYDVPVPAALTLHQDESERRWVPPPPFASMTGDIPLNALEQDSPQSTAPLLSEVRLDGISGVEHEAFPFNEFNREPLLNVMRSQEGPAQCTGDVNGDGLDDLYIGGGRDQAGRLMIQQLSGEFLPQQSELFETDRESQDTDCALFDATGNGVADLYVASGGSSFSTGSSALLDRLYINDGSGRFQKSPDYLPAGGYASNSTVAPFDFNGDGSLDLFVGERLRLFNTGVPARGFLLKNDGRGSFRDVTSEYNDEFESLGMVTDALWADLTGDGESELVIAGEWMPVRVFRHSGGRFEEITAELGMEQSSGWWNAIAAEDVDGDGHTDLIAANHGRNSVFSAEVDRPVKMWVGDISGNGINEQIIAYYDDGDYYPTALRPEMVRAVPQLASRFPDYEQYAGTPVRNLLTDEELARAQVLEARVLESVVFRNRGGDRMEMEPLPIRAQLSPMFAIELADVNEDGISEIFMGGNLFNVKPHIGPYDASRGVVLAYRDGRLITLNHESTGVYVPGETRNITAVNIGGVPHLIWARQGESSVVYRFQE</sequence>
<evidence type="ECO:0000313" key="5">
    <source>
        <dbReference type="Proteomes" id="UP000245533"/>
    </source>
</evidence>
<accession>A0A316TVY2</accession>
<dbReference type="SUPFAM" id="SSF69318">
    <property type="entry name" value="Integrin alpha N-terminal domain"/>
    <property type="match status" value="3"/>
</dbReference>
<proteinExistence type="predicted"/>
<feature type="chain" id="PRO_5016233612" description="ASPIC/UnbV domain-containing protein" evidence="2">
    <location>
        <begin position="23"/>
        <end position="1138"/>
    </location>
</feature>
<organism evidence="4 5">
    <name type="scientific">Rhodohalobacter mucosus</name>
    <dbReference type="NCBI Taxonomy" id="2079485"/>
    <lineage>
        <taxon>Bacteria</taxon>
        <taxon>Pseudomonadati</taxon>
        <taxon>Balneolota</taxon>
        <taxon>Balneolia</taxon>
        <taxon>Balneolales</taxon>
        <taxon>Balneolaceae</taxon>
        <taxon>Rhodohalobacter</taxon>
    </lineage>
</organism>
<gene>
    <name evidence="4" type="ORF">DDZ15_09260</name>
</gene>
<protein>
    <recommendedName>
        <fullName evidence="3">ASPIC/UnbV domain-containing protein</fullName>
    </recommendedName>
</protein>